<gene>
    <name evidence="1" type="ORF">AMTR_s00052p00116530</name>
</gene>
<organism evidence="1 2">
    <name type="scientific">Amborella trichopoda</name>
    <dbReference type="NCBI Taxonomy" id="13333"/>
    <lineage>
        <taxon>Eukaryota</taxon>
        <taxon>Viridiplantae</taxon>
        <taxon>Streptophyta</taxon>
        <taxon>Embryophyta</taxon>
        <taxon>Tracheophyta</taxon>
        <taxon>Spermatophyta</taxon>
        <taxon>Magnoliopsida</taxon>
        <taxon>Amborellales</taxon>
        <taxon>Amborellaceae</taxon>
        <taxon>Amborella</taxon>
    </lineage>
</organism>
<keyword evidence="2" id="KW-1185">Reference proteome</keyword>
<evidence type="ECO:0000313" key="1">
    <source>
        <dbReference type="EMBL" id="ERN16395.1"/>
    </source>
</evidence>
<name>U5D2B3_AMBTC</name>
<protein>
    <submittedName>
        <fullName evidence="1">Uncharacterized protein</fullName>
    </submittedName>
</protein>
<dbReference type="Gramene" id="ERN16395">
    <property type="protein sequence ID" value="ERN16395"/>
    <property type="gene ID" value="AMTR_s00052p00116530"/>
</dbReference>
<dbReference type="EMBL" id="KI392446">
    <property type="protein sequence ID" value="ERN16395.1"/>
    <property type="molecule type" value="Genomic_DNA"/>
</dbReference>
<evidence type="ECO:0000313" key="2">
    <source>
        <dbReference type="Proteomes" id="UP000017836"/>
    </source>
</evidence>
<accession>U5D2B3</accession>
<proteinExistence type="predicted"/>
<sequence>MDYYKDILFQLLQSIVVDSTINRAVVDSEGKTCSKKQNPHLHLRIQADAYKSTFEYPSPVESAS</sequence>
<dbReference type="AlphaFoldDB" id="U5D2B3"/>
<dbReference type="HOGENOM" id="CLU_2870584_0_0_1"/>
<dbReference type="Proteomes" id="UP000017836">
    <property type="component" value="Unassembled WGS sequence"/>
</dbReference>
<reference evidence="2" key="1">
    <citation type="journal article" date="2013" name="Science">
        <title>The Amborella genome and the evolution of flowering plants.</title>
        <authorList>
            <consortium name="Amborella Genome Project"/>
        </authorList>
    </citation>
    <scope>NUCLEOTIDE SEQUENCE [LARGE SCALE GENOMIC DNA]</scope>
</reference>